<dbReference type="GeneID" id="6086041"/>
<accession>B0E2F3</accession>
<dbReference type="EMBL" id="DS547180">
    <property type="protein sequence ID" value="EDQ98984.1"/>
    <property type="molecule type" value="Genomic_DNA"/>
</dbReference>
<protein>
    <submittedName>
        <fullName evidence="2">Predicted protein</fullName>
    </submittedName>
</protein>
<dbReference type="InParanoid" id="B0E2F3"/>
<evidence type="ECO:0000313" key="2">
    <source>
        <dbReference type="EMBL" id="EDQ98984.1"/>
    </source>
</evidence>
<dbReference type="RefSeq" id="XP_001890386.1">
    <property type="nucleotide sequence ID" value="XM_001890351.1"/>
</dbReference>
<keyword evidence="3" id="KW-1185">Reference proteome</keyword>
<dbReference type="KEGG" id="lbc:LACBIDRAFT_318431"/>
<organism evidence="3">
    <name type="scientific">Laccaria bicolor (strain S238N-H82 / ATCC MYA-4686)</name>
    <name type="common">Bicoloured deceiver</name>
    <name type="synonym">Laccaria laccata var. bicolor</name>
    <dbReference type="NCBI Taxonomy" id="486041"/>
    <lineage>
        <taxon>Eukaryota</taxon>
        <taxon>Fungi</taxon>
        <taxon>Dikarya</taxon>
        <taxon>Basidiomycota</taxon>
        <taxon>Agaricomycotina</taxon>
        <taxon>Agaricomycetes</taxon>
        <taxon>Agaricomycetidae</taxon>
        <taxon>Agaricales</taxon>
        <taxon>Agaricineae</taxon>
        <taxon>Hydnangiaceae</taxon>
        <taxon>Laccaria</taxon>
    </lineage>
</organism>
<evidence type="ECO:0000313" key="3">
    <source>
        <dbReference type="Proteomes" id="UP000001194"/>
    </source>
</evidence>
<reference evidence="2 3" key="1">
    <citation type="journal article" date="2008" name="Nature">
        <title>The genome of Laccaria bicolor provides insights into mycorrhizal symbiosis.</title>
        <authorList>
            <person name="Martin F."/>
            <person name="Aerts A."/>
            <person name="Ahren D."/>
            <person name="Brun A."/>
            <person name="Danchin E.G.J."/>
            <person name="Duchaussoy F."/>
            <person name="Gibon J."/>
            <person name="Kohler A."/>
            <person name="Lindquist E."/>
            <person name="Pereda V."/>
            <person name="Salamov A."/>
            <person name="Shapiro H.J."/>
            <person name="Wuyts J."/>
            <person name="Blaudez D."/>
            <person name="Buee M."/>
            <person name="Brokstein P."/>
            <person name="Canbaeck B."/>
            <person name="Cohen D."/>
            <person name="Courty P.E."/>
            <person name="Coutinho P.M."/>
            <person name="Delaruelle C."/>
            <person name="Detter J.C."/>
            <person name="Deveau A."/>
            <person name="DiFazio S."/>
            <person name="Duplessis S."/>
            <person name="Fraissinet-Tachet L."/>
            <person name="Lucic E."/>
            <person name="Frey-Klett P."/>
            <person name="Fourrey C."/>
            <person name="Feussner I."/>
            <person name="Gay G."/>
            <person name="Grimwood J."/>
            <person name="Hoegger P.J."/>
            <person name="Jain P."/>
            <person name="Kilaru S."/>
            <person name="Labbe J."/>
            <person name="Lin Y.C."/>
            <person name="Legue V."/>
            <person name="Le Tacon F."/>
            <person name="Marmeisse R."/>
            <person name="Melayah D."/>
            <person name="Montanini B."/>
            <person name="Muratet M."/>
            <person name="Nehls U."/>
            <person name="Niculita-Hirzel H."/>
            <person name="Oudot-Le Secq M.P."/>
            <person name="Peter M."/>
            <person name="Quesneville H."/>
            <person name="Rajashekar B."/>
            <person name="Reich M."/>
            <person name="Rouhier N."/>
            <person name="Schmutz J."/>
            <person name="Yin T."/>
            <person name="Chalot M."/>
            <person name="Henrissat B."/>
            <person name="Kuees U."/>
            <person name="Lucas S."/>
            <person name="Van de Peer Y."/>
            <person name="Podila G.K."/>
            <person name="Polle A."/>
            <person name="Pukkila P.J."/>
            <person name="Richardson P.M."/>
            <person name="Rouze P."/>
            <person name="Sanders I.R."/>
            <person name="Stajich J.E."/>
            <person name="Tunlid A."/>
            <person name="Tuskan G."/>
            <person name="Grigoriev I.V."/>
        </authorList>
    </citation>
    <scope>NUCLEOTIDE SEQUENCE [LARGE SCALE GENOMIC DNA]</scope>
    <source>
        <strain evidence="3">S238N-H82 / ATCC MYA-4686</strain>
    </source>
</reference>
<name>B0E2F3_LACBS</name>
<dbReference type="AlphaFoldDB" id="B0E2F3"/>
<gene>
    <name evidence="2" type="ORF">LACBIDRAFT_318431</name>
</gene>
<dbReference type="HOGENOM" id="CLU_1806506_0_0_1"/>
<feature type="region of interest" description="Disordered" evidence="1">
    <location>
        <begin position="1"/>
        <end position="23"/>
    </location>
</feature>
<feature type="compositionally biased region" description="Basic residues" evidence="1">
    <location>
        <begin position="1"/>
        <end position="12"/>
    </location>
</feature>
<proteinExistence type="predicted"/>
<evidence type="ECO:0000256" key="1">
    <source>
        <dbReference type="SAM" id="MobiDB-lite"/>
    </source>
</evidence>
<sequence length="143" mass="16102">MAKRSLKPKPYKPKFVDTGNNLGKRRREIAAQAKLDEIAAAKRHRKWEQKDVLKQLLPSFVAASKEGQVTAYMSRACLVWFAFLSLQMRRFSSMKSSKMTQLTRNTFGKRVVSGCAGSSPGCVGASRLKRMVQSPRNLFGCWS</sequence>
<dbReference type="Proteomes" id="UP000001194">
    <property type="component" value="Unassembled WGS sequence"/>
</dbReference>